<evidence type="ECO:0000313" key="3">
    <source>
        <dbReference type="EMBL" id="KAF2800214.1"/>
    </source>
</evidence>
<dbReference type="AlphaFoldDB" id="A0A6A6XWT0"/>
<name>A0A6A6XWT0_9PLEO</name>
<gene>
    <name evidence="3" type="ORF">K505DRAFT_413127</name>
</gene>
<keyword evidence="2" id="KW-0812">Transmembrane</keyword>
<feature type="region of interest" description="Disordered" evidence="1">
    <location>
        <begin position="1"/>
        <end position="29"/>
    </location>
</feature>
<evidence type="ECO:0000313" key="4">
    <source>
        <dbReference type="Proteomes" id="UP000799757"/>
    </source>
</evidence>
<keyword evidence="4" id="KW-1185">Reference proteome</keyword>
<dbReference type="OrthoDB" id="3065412at2759"/>
<evidence type="ECO:0000256" key="1">
    <source>
        <dbReference type="SAM" id="MobiDB-lite"/>
    </source>
</evidence>
<dbReference type="Proteomes" id="UP000799757">
    <property type="component" value="Unassembled WGS sequence"/>
</dbReference>
<keyword evidence="2" id="KW-0472">Membrane</keyword>
<keyword evidence="2" id="KW-1133">Transmembrane helix</keyword>
<organism evidence="3 4">
    <name type="scientific">Melanomma pulvis-pyrius CBS 109.77</name>
    <dbReference type="NCBI Taxonomy" id="1314802"/>
    <lineage>
        <taxon>Eukaryota</taxon>
        <taxon>Fungi</taxon>
        <taxon>Dikarya</taxon>
        <taxon>Ascomycota</taxon>
        <taxon>Pezizomycotina</taxon>
        <taxon>Dothideomycetes</taxon>
        <taxon>Pleosporomycetidae</taxon>
        <taxon>Pleosporales</taxon>
        <taxon>Melanommataceae</taxon>
        <taxon>Melanomma</taxon>
    </lineage>
</organism>
<feature type="region of interest" description="Disordered" evidence="1">
    <location>
        <begin position="120"/>
        <end position="140"/>
    </location>
</feature>
<reference evidence="3" key="1">
    <citation type="journal article" date="2020" name="Stud. Mycol.">
        <title>101 Dothideomycetes genomes: a test case for predicting lifestyles and emergence of pathogens.</title>
        <authorList>
            <person name="Haridas S."/>
            <person name="Albert R."/>
            <person name="Binder M."/>
            <person name="Bloem J."/>
            <person name="Labutti K."/>
            <person name="Salamov A."/>
            <person name="Andreopoulos B."/>
            <person name="Baker S."/>
            <person name="Barry K."/>
            <person name="Bills G."/>
            <person name="Bluhm B."/>
            <person name="Cannon C."/>
            <person name="Castanera R."/>
            <person name="Culley D."/>
            <person name="Daum C."/>
            <person name="Ezra D."/>
            <person name="Gonzalez J."/>
            <person name="Henrissat B."/>
            <person name="Kuo A."/>
            <person name="Liang C."/>
            <person name="Lipzen A."/>
            <person name="Lutzoni F."/>
            <person name="Magnuson J."/>
            <person name="Mondo S."/>
            <person name="Nolan M."/>
            <person name="Ohm R."/>
            <person name="Pangilinan J."/>
            <person name="Park H.-J."/>
            <person name="Ramirez L."/>
            <person name="Alfaro M."/>
            <person name="Sun H."/>
            <person name="Tritt A."/>
            <person name="Yoshinaga Y."/>
            <person name="Zwiers L.-H."/>
            <person name="Turgeon B."/>
            <person name="Goodwin S."/>
            <person name="Spatafora J."/>
            <person name="Crous P."/>
            <person name="Grigoriev I."/>
        </authorList>
    </citation>
    <scope>NUCLEOTIDE SEQUENCE</scope>
    <source>
        <strain evidence="3">CBS 109.77</strain>
    </source>
</reference>
<accession>A0A6A6XWT0</accession>
<proteinExistence type="predicted"/>
<feature type="compositionally biased region" description="Low complexity" evidence="1">
    <location>
        <begin position="15"/>
        <end position="26"/>
    </location>
</feature>
<sequence>MPAQKLPRWPSAPYPIINGTNPTTTTEPAKVGAPQAAEATPTFIPTPVYQTVQVVPADKIVDTTTTSYAEITQYPGAQATILQGYCSEPAYTILDGSETALWVPVIGCMSSKSECCATTTTSGSGAASTGGTENINPKDDSAGKGVQFPISFMPAQGTLTGCPQDYHTVGSTACCPSSYWLWSTQIGGQVPCYSSLGAKMIPPPIPDTLVHRITGTESHSTSVSSTSESQKPTLAIVNIAYAMQYHVVPLPKRELDKKVKIGLGVGVGVAAILVGLLIAFLARKFLVHRRVRTKVQDSNEPLRLGAGEGMSHVVTHDGAPNSKTFGGAEYVGVSTTRVGH</sequence>
<feature type="transmembrane region" description="Helical" evidence="2">
    <location>
        <begin position="261"/>
        <end position="282"/>
    </location>
</feature>
<evidence type="ECO:0000256" key="2">
    <source>
        <dbReference type="SAM" id="Phobius"/>
    </source>
</evidence>
<dbReference type="EMBL" id="MU001751">
    <property type="protein sequence ID" value="KAF2800214.1"/>
    <property type="molecule type" value="Genomic_DNA"/>
</dbReference>
<feature type="compositionally biased region" description="Low complexity" evidence="1">
    <location>
        <begin position="120"/>
        <end position="132"/>
    </location>
</feature>
<protein>
    <submittedName>
        <fullName evidence="3">Uncharacterized protein</fullName>
    </submittedName>
</protein>